<keyword evidence="2" id="KW-1185">Reference proteome</keyword>
<name>A0ABN3IGY9_9ACTN</name>
<comment type="caution">
    <text evidence="1">The sequence shown here is derived from an EMBL/GenBank/DDBJ whole genome shotgun (WGS) entry which is preliminary data.</text>
</comment>
<accession>A0ABN3IGY9</accession>
<reference evidence="1 2" key="1">
    <citation type="journal article" date="2019" name="Int. J. Syst. Evol. Microbiol.">
        <title>The Global Catalogue of Microorganisms (GCM) 10K type strain sequencing project: providing services to taxonomists for standard genome sequencing and annotation.</title>
        <authorList>
            <consortium name="The Broad Institute Genomics Platform"/>
            <consortium name="The Broad Institute Genome Sequencing Center for Infectious Disease"/>
            <person name="Wu L."/>
            <person name="Ma J."/>
        </authorList>
    </citation>
    <scope>NUCLEOTIDE SEQUENCE [LARGE SCALE GENOMIC DNA]</scope>
    <source>
        <strain evidence="1 2">JCM 3325</strain>
    </source>
</reference>
<evidence type="ECO:0000313" key="1">
    <source>
        <dbReference type="EMBL" id="GAA2403076.1"/>
    </source>
</evidence>
<dbReference type="Proteomes" id="UP001501231">
    <property type="component" value="Unassembled WGS sequence"/>
</dbReference>
<evidence type="ECO:0000313" key="2">
    <source>
        <dbReference type="Proteomes" id="UP001501231"/>
    </source>
</evidence>
<protein>
    <submittedName>
        <fullName evidence="1">Uncharacterized protein</fullName>
    </submittedName>
</protein>
<dbReference type="RefSeq" id="WP_344587148.1">
    <property type="nucleotide sequence ID" value="NZ_BAAARW010000002.1"/>
</dbReference>
<sequence>MRPARCGQGVVDHPERGRPHALAVVETWGREKGAVVTVTDTNLSSPISVLLVGNPDGYQREAVILRETLKSG</sequence>
<proteinExistence type="predicted"/>
<dbReference type="EMBL" id="BAAARW010000002">
    <property type="protein sequence ID" value="GAA2403076.1"/>
    <property type="molecule type" value="Genomic_DNA"/>
</dbReference>
<gene>
    <name evidence="1" type="ORF">GCM10010191_08290</name>
</gene>
<organism evidence="1 2">
    <name type="scientific">Actinomadura vinacea</name>
    <dbReference type="NCBI Taxonomy" id="115336"/>
    <lineage>
        <taxon>Bacteria</taxon>
        <taxon>Bacillati</taxon>
        <taxon>Actinomycetota</taxon>
        <taxon>Actinomycetes</taxon>
        <taxon>Streptosporangiales</taxon>
        <taxon>Thermomonosporaceae</taxon>
        <taxon>Actinomadura</taxon>
    </lineage>
</organism>